<keyword evidence="1" id="KW-1003">Cell membrane</keyword>
<sequence length="131" mass="14660">MNRNLIIFLLVVIGTIIIDYNIKIWAMESVDGIEQATILKGSCIDLELHYNTGVAFSMLTFLGDNLKWIQLLLILGIIGFVLYEGYLKQYAFAIGLIVGGAIGNLHDRFVYKGVVATTCCTLGELYQIYFK</sequence>
<dbReference type="PANTHER" id="PTHR33695:SF1">
    <property type="entry name" value="LIPOPROTEIN SIGNAL PEPTIDASE"/>
    <property type="match status" value="1"/>
</dbReference>
<name>A0A1W1C595_9ZZZZ</name>
<dbReference type="PRINTS" id="PR00781">
    <property type="entry name" value="LIPOSIGPTASE"/>
</dbReference>
<organism evidence="8">
    <name type="scientific">hydrothermal vent metagenome</name>
    <dbReference type="NCBI Taxonomy" id="652676"/>
    <lineage>
        <taxon>unclassified sequences</taxon>
        <taxon>metagenomes</taxon>
        <taxon>ecological metagenomes</taxon>
    </lineage>
</organism>
<dbReference type="GO" id="GO:0016020">
    <property type="term" value="C:membrane"/>
    <property type="evidence" value="ECO:0007669"/>
    <property type="project" value="InterPro"/>
</dbReference>
<keyword evidence="8" id="KW-0449">Lipoprotein</keyword>
<evidence type="ECO:0000256" key="4">
    <source>
        <dbReference type="ARBA" id="ARBA00022801"/>
    </source>
</evidence>
<evidence type="ECO:0000256" key="6">
    <source>
        <dbReference type="ARBA" id="ARBA00023136"/>
    </source>
</evidence>
<gene>
    <name evidence="8" type="ORF">MNB_SV-12-1165</name>
</gene>
<dbReference type="PANTHER" id="PTHR33695">
    <property type="entry name" value="LIPOPROTEIN SIGNAL PEPTIDASE"/>
    <property type="match status" value="1"/>
</dbReference>
<keyword evidence="5 7" id="KW-1133">Transmembrane helix</keyword>
<accession>A0A1W1C595</accession>
<evidence type="ECO:0000256" key="7">
    <source>
        <dbReference type="SAM" id="Phobius"/>
    </source>
</evidence>
<evidence type="ECO:0000256" key="2">
    <source>
        <dbReference type="ARBA" id="ARBA00022670"/>
    </source>
</evidence>
<dbReference type="InterPro" id="IPR001872">
    <property type="entry name" value="Peptidase_A8"/>
</dbReference>
<dbReference type="Pfam" id="PF01252">
    <property type="entry name" value="Peptidase_A8"/>
    <property type="match status" value="1"/>
</dbReference>
<dbReference type="GO" id="GO:0006508">
    <property type="term" value="P:proteolysis"/>
    <property type="evidence" value="ECO:0007669"/>
    <property type="project" value="UniProtKB-KW"/>
</dbReference>
<keyword evidence="3 7" id="KW-0812">Transmembrane</keyword>
<dbReference type="EMBL" id="FPHE01000103">
    <property type="protein sequence ID" value="SFV60887.1"/>
    <property type="molecule type" value="Genomic_DNA"/>
</dbReference>
<keyword evidence="2" id="KW-0645">Protease</keyword>
<dbReference type="GO" id="GO:0004190">
    <property type="term" value="F:aspartic-type endopeptidase activity"/>
    <property type="evidence" value="ECO:0007669"/>
    <property type="project" value="UniProtKB-EC"/>
</dbReference>
<evidence type="ECO:0000313" key="8">
    <source>
        <dbReference type="EMBL" id="SFV60887.1"/>
    </source>
</evidence>
<reference evidence="8" key="1">
    <citation type="submission" date="2016-10" db="EMBL/GenBank/DDBJ databases">
        <authorList>
            <person name="de Groot N.N."/>
        </authorList>
    </citation>
    <scope>NUCLEOTIDE SEQUENCE</scope>
</reference>
<dbReference type="EC" id="3.4.23.36" evidence="8"/>
<protein>
    <submittedName>
        <fullName evidence="8">Lipoprotein signal peptidase</fullName>
        <ecNumber evidence="8">3.4.23.36</ecNumber>
    </submittedName>
</protein>
<evidence type="ECO:0000256" key="1">
    <source>
        <dbReference type="ARBA" id="ARBA00022475"/>
    </source>
</evidence>
<dbReference type="AlphaFoldDB" id="A0A1W1C595"/>
<evidence type="ECO:0000256" key="5">
    <source>
        <dbReference type="ARBA" id="ARBA00022989"/>
    </source>
</evidence>
<feature type="transmembrane region" description="Helical" evidence="7">
    <location>
        <begin position="68"/>
        <end position="87"/>
    </location>
</feature>
<evidence type="ECO:0000256" key="3">
    <source>
        <dbReference type="ARBA" id="ARBA00022692"/>
    </source>
</evidence>
<keyword evidence="6 7" id="KW-0472">Membrane</keyword>
<proteinExistence type="predicted"/>
<feature type="transmembrane region" description="Helical" evidence="7">
    <location>
        <begin position="5"/>
        <end position="22"/>
    </location>
</feature>
<keyword evidence="4 8" id="KW-0378">Hydrolase</keyword>